<dbReference type="Gene3D" id="3.40.50.300">
    <property type="entry name" value="P-loop containing nucleotide triphosphate hydrolases"/>
    <property type="match status" value="2"/>
</dbReference>
<evidence type="ECO:0000313" key="7">
    <source>
        <dbReference type="Proteomes" id="UP000606193"/>
    </source>
</evidence>
<name>A0ABR7N438_9FIRM</name>
<dbReference type="InterPro" id="IPR027417">
    <property type="entry name" value="P-loop_NTPase"/>
</dbReference>
<comment type="similarity">
    <text evidence="1">Belongs to the SMC family. SbcC subfamily.</text>
</comment>
<dbReference type="Pfam" id="PF13558">
    <property type="entry name" value="SbcC_Walker_B"/>
    <property type="match status" value="1"/>
</dbReference>
<organism evidence="6 7">
    <name type="scientific">Jutongia huaianensis</name>
    <dbReference type="NCBI Taxonomy" id="2763668"/>
    <lineage>
        <taxon>Bacteria</taxon>
        <taxon>Bacillati</taxon>
        <taxon>Bacillota</taxon>
        <taxon>Clostridia</taxon>
        <taxon>Lachnospirales</taxon>
        <taxon>Lachnospiraceae</taxon>
        <taxon>Jutongia</taxon>
    </lineage>
</organism>
<dbReference type="PANTHER" id="PTHR32114:SF2">
    <property type="entry name" value="ABC TRANSPORTER ABCH.3"/>
    <property type="match status" value="1"/>
</dbReference>
<evidence type="ECO:0000256" key="4">
    <source>
        <dbReference type="SAM" id="Coils"/>
    </source>
</evidence>
<protein>
    <recommendedName>
        <fullName evidence="3">Nuclease SbcCD subunit C</fullName>
    </recommendedName>
</protein>
<feature type="coiled-coil region" evidence="4">
    <location>
        <begin position="549"/>
        <end position="587"/>
    </location>
</feature>
<proteinExistence type="inferred from homology"/>
<dbReference type="PROSITE" id="PS00675">
    <property type="entry name" value="SIGMA54_INTERACT_1"/>
    <property type="match status" value="1"/>
</dbReference>
<dbReference type="RefSeq" id="WP_249298454.1">
    <property type="nucleotide sequence ID" value="NZ_JACRSX010000021.1"/>
</dbReference>
<evidence type="ECO:0000256" key="2">
    <source>
        <dbReference type="ARBA" id="ARBA00011322"/>
    </source>
</evidence>
<dbReference type="Pfam" id="PF13476">
    <property type="entry name" value="AAA_23"/>
    <property type="match status" value="1"/>
</dbReference>
<feature type="coiled-coil region" evidence="4">
    <location>
        <begin position="706"/>
        <end position="740"/>
    </location>
</feature>
<keyword evidence="4" id="KW-0175">Coiled coil</keyword>
<evidence type="ECO:0000256" key="3">
    <source>
        <dbReference type="ARBA" id="ARBA00013368"/>
    </source>
</evidence>
<dbReference type="InterPro" id="IPR025662">
    <property type="entry name" value="Sigma_54_int_dom_ATP-bd_1"/>
</dbReference>
<feature type="coiled-coil region" evidence="4">
    <location>
        <begin position="376"/>
        <end position="444"/>
    </location>
</feature>
<dbReference type="EMBL" id="JACRSX010000021">
    <property type="protein sequence ID" value="MBC8563387.1"/>
    <property type="molecule type" value="Genomic_DNA"/>
</dbReference>
<keyword evidence="7" id="KW-1185">Reference proteome</keyword>
<comment type="subunit">
    <text evidence="2">Heterodimer of SbcC and SbcD.</text>
</comment>
<dbReference type="InterPro" id="IPR038729">
    <property type="entry name" value="Rad50/SbcC_AAA"/>
</dbReference>
<evidence type="ECO:0000313" key="6">
    <source>
        <dbReference type="EMBL" id="MBC8563387.1"/>
    </source>
</evidence>
<feature type="coiled-coil region" evidence="4">
    <location>
        <begin position="823"/>
        <end position="857"/>
    </location>
</feature>
<dbReference type="PANTHER" id="PTHR32114">
    <property type="entry name" value="ABC TRANSPORTER ABCH.3"/>
    <property type="match status" value="1"/>
</dbReference>
<sequence>MKPIKLLISAFGPYADEMPEIDFRQFEDKGLFLISGDTGAGKTTIFDAICFALYGTTSGTYRDTKNLRSEYAGEGTDSYVDFYFSHQGKEYHVKRQPAYERPKKRGTGVITENEKAVFQEQGQSPVEGVKQVNAAVEELLHINDKQFKQIAMIAQGEFWELLNAKTEQRTEILRTIFMTDPYKNIEYKLKDRMNHSFGIKNTAENSVIQYFGDAVAEEEGELSELQERAKGSGSAWNIDEMVELLDRLTDSDKAKYCEKQEVLKSAERDLKACQDTLAMAKTNNDFIARREVLRKEQKELTDQKAEMEALEKRLMRQKTATRGVYPAYTTWKSKEQEIQNTQEEILLKMQGLEKAQNKAQESTKVWETAQKRRPEAEKLQKKADKLQEQKLKYQQRDELLAAQVTLKQAQREQAQAETELKAQAKELECQIGSWKEQVASQKEKPSELALAQNEKEKLDTLWNNIDDILEEQLPKWEQQQKDLSQKQDIFCVAREKYEEIHTKREAAERILENCRAGILAEHLEEGQKCPVCGSQHHPEPASLPEQFITEEQFKKLQKQEEERQQQKQAANTEAEKSKTALQGLEVRLREKITGCLEHPLLDGPVQEGTLEDMIKQLREAESFVRRKSQENENTRTALAQICAELEKTQDLLEKAQGEDTERLKNAGEQLNTRKQETLTAVAEVEATLKTLAELPFEDWKTAENEVKKAAQAAEDILTEISEAERQKKEADLAVASLQASLTTQNETLQNQQKLEKIYKEHLETAVREQKFASLDEMLSYVTEEEAIAGSEETLSGYRQKCSTNHTQLEQAERDAEGKAYVDMDALNEACQEKERAVQELRREVNVIENRININTEKRINIAAQKETMETAGKEYEHCRKLYNLVKGTTGNGKITLEQYIQAAGFDGIIAAANRRLLPMSDGQYELYRQDSVGKKSNNFLDLEVLDNYTGHRRPVGNLSGGESFKASLSLALGLSDTVSSNLGGIQMDALFVDEGFGTLDRKSMDNAMDSLTGLSSANKLVGIISHREELMENIPQQIKVKKTKDGSSITIENGI</sequence>
<dbReference type="SUPFAM" id="SSF52540">
    <property type="entry name" value="P-loop containing nucleoside triphosphate hydrolases"/>
    <property type="match status" value="2"/>
</dbReference>
<gene>
    <name evidence="6" type="ORF">H8704_12275</name>
</gene>
<reference evidence="6 7" key="1">
    <citation type="submission" date="2020-08" db="EMBL/GenBank/DDBJ databases">
        <title>Genome public.</title>
        <authorList>
            <person name="Liu C."/>
            <person name="Sun Q."/>
        </authorList>
    </citation>
    <scope>NUCLEOTIDE SEQUENCE [LARGE SCALE GENOMIC DNA]</scope>
    <source>
        <strain evidence="6 7">NSJ-37</strain>
    </source>
</reference>
<evidence type="ECO:0000259" key="5">
    <source>
        <dbReference type="Pfam" id="PF13476"/>
    </source>
</evidence>
<feature type="coiled-coil region" evidence="4">
    <location>
        <begin position="263"/>
        <end position="320"/>
    </location>
</feature>
<feature type="domain" description="Rad50/SbcC-type AAA" evidence="5">
    <location>
        <begin position="5"/>
        <end position="314"/>
    </location>
</feature>
<comment type="caution">
    <text evidence="6">The sequence shown here is derived from an EMBL/GenBank/DDBJ whole genome shotgun (WGS) entry which is preliminary data.</text>
</comment>
<accession>A0ABR7N438</accession>
<dbReference type="Proteomes" id="UP000606193">
    <property type="component" value="Unassembled WGS sequence"/>
</dbReference>
<evidence type="ECO:0000256" key="1">
    <source>
        <dbReference type="ARBA" id="ARBA00006930"/>
    </source>
</evidence>